<protein>
    <submittedName>
        <fullName evidence="1">Uncharacterized protein</fullName>
    </submittedName>
</protein>
<accession>X0VCM4</accession>
<feature type="non-terminal residue" evidence="1">
    <location>
        <position position="1"/>
    </location>
</feature>
<organism evidence="1">
    <name type="scientific">marine sediment metagenome</name>
    <dbReference type="NCBI Taxonomy" id="412755"/>
    <lineage>
        <taxon>unclassified sequences</taxon>
        <taxon>metagenomes</taxon>
        <taxon>ecological metagenomes</taxon>
    </lineage>
</organism>
<proteinExistence type="predicted"/>
<name>X0VCM4_9ZZZZ</name>
<sequence length="57" mass="6874">YYQKGTFELVLKKYFDDVKMLYQRKGEFFEDSISPEYCETFTGEYAMAICSKSLFKR</sequence>
<comment type="caution">
    <text evidence="1">The sequence shown here is derived from an EMBL/GenBank/DDBJ whole genome shotgun (WGS) entry which is preliminary data.</text>
</comment>
<gene>
    <name evidence="1" type="ORF">S01H1_20026</name>
</gene>
<evidence type="ECO:0000313" key="1">
    <source>
        <dbReference type="EMBL" id="GAF98330.1"/>
    </source>
</evidence>
<dbReference type="EMBL" id="BARS01010898">
    <property type="protein sequence ID" value="GAF98330.1"/>
    <property type="molecule type" value="Genomic_DNA"/>
</dbReference>
<reference evidence="1" key="1">
    <citation type="journal article" date="2014" name="Front. Microbiol.">
        <title>High frequency of phylogenetically diverse reductive dehalogenase-homologous genes in deep subseafloor sedimentary metagenomes.</title>
        <authorList>
            <person name="Kawai M."/>
            <person name="Futagami T."/>
            <person name="Toyoda A."/>
            <person name="Takaki Y."/>
            <person name="Nishi S."/>
            <person name="Hori S."/>
            <person name="Arai W."/>
            <person name="Tsubouchi T."/>
            <person name="Morono Y."/>
            <person name="Uchiyama I."/>
            <person name="Ito T."/>
            <person name="Fujiyama A."/>
            <person name="Inagaki F."/>
            <person name="Takami H."/>
        </authorList>
    </citation>
    <scope>NUCLEOTIDE SEQUENCE</scope>
    <source>
        <strain evidence="1">Expedition CK06-06</strain>
    </source>
</reference>
<dbReference type="AlphaFoldDB" id="X0VCM4"/>